<comment type="subcellular location">
    <subcellularLocation>
        <location evidence="1">Cell membrane</location>
        <topology evidence="1">Multi-pass membrane protein</topology>
    </subcellularLocation>
</comment>
<accession>A0A2M9CD31</accession>
<keyword evidence="5 6" id="KW-0472">Membrane</keyword>
<evidence type="ECO:0000259" key="7">
    <source>
        <dbReference type="Pfam" id="PF09851"/>
    </source>
</evidence>
<dbReference type="AlphaFoldDB" id="A0A2M9CD31"/>
<reference evidence="9 10" key="1">
    <citation type="submission" date="2017-11" db="EMBL/GenBank/DDBJ databases">
        <title>Genomic Encyclopedia of Archaeal and Bacterial Type Strains, Phase II (KMG-II): From Individual Species to Whole Genera.</title>
        <authorList>
            <person name="Goeker M."/>
        </authorList>
    </citation>
    <scope>NUCLEOTIDE SEQUENCE [LARGE SCALE GENOMIC DNA]</scope>
    <source>
        <strain evidence="9 10">DSM 25478</strain>
    </source>
</reference>
<evidence type="ECO:0000259" key="8">
    <source>
        <dbReference type="Pfam" id="PF13396"/>
    </source>
</evidence>
<dbReference type="GO" id="GO:0005886">
    <property type="term" value="C:plasma membrane"/>
    <property type="evidence" value="ECO:0007669"/>
    <property type="project" value="UniProtKB-SubCell"/>
</dbReference>
<dbReference type="Pfam" id="PF13396">
    <property type="entry name" value="PLDc_N"/>
    <property type="match status" value="1"/>
</dbReference>
<feature type="transmembrane region" description="Helical" evidence="6">
    <location>
        <begin position="7"/>
        <end position="27"/>
    </location>
</feature>
<comment type="caution">
    <text evidence="9">The sequence shown here is derived from an EMBL/GenBank/DDBJ whole genome shotgun (WGS) entry which is preliminary data.</text>
</comment>
<keyword evidence="2" id="KW-1003">Cell membrane</keyword>
<keyword evidence="3 6" id="KW-0812">Transmembrane</keyword>
<feature type="domain" description="SHOCT" evidence="7">
    <location>
        <begin position="96"/>
        <end position="123"/>
    </location>
</feature>
<proteinExistence type="predicted"/>
<evidence type="ECO:0000256" key="4">
    <source>
        <dbReference type="ARBA" id="ARBA00022989"/>
    </source>
</evidence>
<evidence type="ECO:0000313" key="9">
    <source>
        <dbReference type="EMBL" id="PJJ69223.1"/>
    </source>
</evidence>
<dbReference type="OrthoDB" id="7596142at2"/>
<dbReference type="InterPro" id="IPR018649">
    <property type="entry name" value="SHOCT"/>
</dbReference>
<evidence type="ECO:0000256" key="2">
    <source>
        <dbReference type="ARBA" id="ARBA00022475"/>
    </source>
</evidence>
<organism evidence="9 10">
    <name type="scientific">Sediminihabitans luteus</name>
    <dbReference type="NCBI Taxonomy" id="1138585"/>
    <lineage>
        <taxon>Bacteria</taxon>
        <taxon>Bacillati</taxon>
        <taxon>Actinomycetota</taxon>
        <taxon>Actinomycetes</taxon>
        <taxon>Micrococcales</taxon>
        <taxon>Cellulomonadaceae</taxon>
        <taxon>Sediminihabitans</taxon>
    </lineage>
</organism>
<evidence type="ECO:0000256" key="1">
    <source>
        <dbReference type="ARBA" id="ARBA00004651"/>
    </source>
</evidence>
<keyword evidence="4 6" id="KW-1133">Transmembrane helix</keyword>
<evidence type="ECO:0000256" key="5">
    <source>
        <dbReference type="ARBA" id="ARBA00023136"/>
    </source>
</evidence>
<dbReference type="EMBL" id="PGFE01000005">
    <property type="protein sequence ID" value="PJJ69223.1"/>
    <property type="molecule type" value="Genomic_DNA"/>
</dbReference>
<feature type="transmembrane region" description="Helical" evidence="6">
    <location>
        <begin position="39"/>
        <end position="62"/>
    </location>
</feature>
<evidence type="ECO:0000256" key="6">
    <source>
        <dbReference type="SAM" id="Phobius"/>
    </source>
</evidence>
<keyword evidence="10" id="KW-1185">Reference proteome</keyword>
<dbReference type="Proteomes" id="UP000231693">
    <property type="component" value="Unassembled WGS sequence"/>
</dbReference>
<dbReference type="RefSeq" id="WP_100423836.1">
    <property type="nucleotide sequence ID" value="NZ_BOOX01000005.1"/>
</dbReference>
<protein>
    <submittedName>
        <fullName evidence="9">Phospholipase D-like protein</fullName>
    </submittedName>
</protein>
<evidence type="ECO:0000313" key="10">
    <source>
        <dbReference type="Proteomes" id="UP000231693"/>
    </source>
</evidence>
<dbReference type="Pfam" id="PF09851">
    <property type="entry name" value="SHOCT"/>
    <property type="match status" value="1"/>
</dbReference>
<feature type="domain" description="Cardiolipin synthase N-terminal" evidence="8">
    <location>
        <begin position="17"/>
        <end position="63"/>
    </location>
</feature>
<sequence length="124" mass="13993">MSFLDFFWLIVISFAFIAYLLVLFQIIGDLFRDRELSGWWKAVWIIFLFVLPFLSALVYLIARGRGMAQRQIAAVEQAKSETNDYIRSVASASPADQIAQAKQLLDSGAISEAEFQVLKAKALN</sequence>
<evidence type="ECO:0000256" key="3">
    <source>
        <dbReference type="ARBA" id="ARBA00022692"/>
    </source>
</evidence>
<dbReference type="InterPro" id="IPR027379">
    <property type="entry name" value="CLS_N"/>
</dbReference>
<name>A0A2M9CD31_9CELL</name>
<gene>
    <name evidence="9" type="ORF">CLV28_2686</name>
</gene>